<gene>
    <name evidence="1" type="ORF">HV823_05690</name>
</gene>
<dbReference type="EMBL" id="JABXYK010000003">
    <property type="protein sequence ID" value="NVP54743.1"/>
    <property type="molecule type" value="Genomic_DNA"/>
</dbReference>
<proteinExistence type="predicted"/>
<comment type="caution">
    <text evidence="1">The sequence shown here is derived from an EMBL/GenBank/DDBJ whole genome shotgun (WGS) entry which is preliminary data.</text>
</comment>
<sequence>MYRKEMRVREYPWNESDKSAKCRVRRAGASYYLYVGDLPDIRSAAWFLRKGKRVIASGITSEMPTALAQVEHAFENWTSNAWRVHG</sequence>
<evidence type="ECO:0000313" key="2">
    <source>
        <dbReference type="Proteomes" id="UP000659172"/>
    </source>
</evidence>
<protein>
    <submittedName>
        <fullName evidence="1">Uncharacterized protein</fullName>
    </submittedName>
</protein>
<evidence type="ECO:0000313" key="1">
    <source>
        <dbReference type="EMBL" id="NVP54743.1"/>
    </source>
</evidence>
<dbReference type="Proteomes" id="UP000659172">
    <property type="component" value="Unassembled WGS sequence"/>
</dbReference>
<reference evidence="1 2" key="1">
    <citation type="submission" date="2020-06" db="EMBL/GenBank/DDBJ databases">
        <title>Rhizobium sp.nov. isolated from the tomato plant.</title>
        <authorList>
            <person name="Thin K.K."/>
            <person name="Zhang X."/>
            <person name="He S."/>
        </authorList>
    </citation>
    <scope>NUCLEOTIDE SEQUENCE [LARGE SCALE GENOMIC DNA]</scope>
    <source>
        <strain evidence="1 2">DBTS2</strain>
    </source>
</reference>
<keyword evidence="2" id="KW-1185">Reference proteome</keyword>
<accession>A0ABX2QAJ4</accession>
<name>A0ABX2QAJ4_9HYPH</name>
<dbReference type="RefSeq" id="WP_142172746.1">
    <property type="nucleotide sequence ID" value="NZ_JABXYK010000003.1"/>
</dbReference>
<organism evidence="1 2">
    <name type="scientific">Mycoplana rhizolycopersici</name>
    <dbReference type="NCBI Taxonomy" id="2746702"/>
    <lineage>
        <taxon>Bacteria</taxon>
        <taxon>Pseudomonadati</taxon>
        <taxon>Pseudomonadota</taxon>
        <taxon>Alphaproteobacteria</taxon>
        <taxon>Hyphomicrobiales</taxon>
        <taxon>Rhizobiaceae</taxon>
        <taxon>Mycoplana</taxon>
    </lineage>
</organism>